<proteinExistence type="inferred from homology"/>
<evidence type="ECO:0000313" key="8">
    <source>
        <dbReference type="RefSeq" id="XP_056690312.1"/>
    </source>
</evidence>
<dbReference type="InterPro" id="IPR006904">
    <property type="entry name" value="DUF716"/>
</dbReference>
<dbReference type="Proteomes" id="UP000813463">
    <property type="component" value="Chromosome 1"/>
</dbReference>
<evidence type="ECO:0000256" key="5">
    <source>
        <dbReference type="ARBA" id="ARBA00023136"/>
    </source>
</evidence>
<dbReference type="PANTHER" id="PTHR46285:SF3">
    <property type="entry name" value="PROTEINASE INHIBITOR I4, SERPIN (DUF716)"/>
    <property type="match status" value="1"/>
</dbReference>
<evidence type="ECO:0000256" key="6">
    <source>
        <dbReference type="SAM" id="Phobius"/>
    </source>
</evidence>
<dbReference type="RefSeq" id="XP_056690312.1">
    <property type="nucleotide sequence ID" value="XM_056834334.1"/>
</dbReference>
<keyword evidence="3 6" id="KW-0812">Transmembrane</keyword>
<feature type="transmembrane region" description="Helical" evidence="6">
    <location>
        <begin position="108"/>
        <end position="132"/>
    </location>
</feature>
<evidence type="ECO:0008006" key="9">
    <source>
        <dbReference type="Google" id="ProtNLM"/>
    </source>
</evidence>
<dbReference type="GeneID" id="130465536"/>
<name>A0ABM3R3X9_SPIOL</name>
<dbReference type="Pfam" id="PF04819">
    <property type="entry name" value="DUF716"/>
    <property type="match status" value="1"/>
</dbReference>
<reference evidence="8" key="2">
    <citation type="submission" date="2025-08" db="UniProtKB">
        <authorList>
            <consortium name="RefSeq"/>
        </authorList>
    </citation>
    <scope>IDENTIFICATION</scope>
    <source>
        <tissue evidence="8">Leaf</tissue>
    </source>
</reference>
<comment type="subcellular location">
    <subcellularLocation>
        <location evidence="1">Membrane</location>
        <topology evidence="1">Multi-pass membrane protein</topology>
    </subcellularLocation>
</comment>
<sequence length="173" mass="20181">MAFAQELLLFHFHSTDHVGLEGQYHLLLQQVVMVCLFSTLLSIWLPKSFMLCYIRSLGVIFQGLWLIVTGFMLWTPDFAPKGCSMKKGHFGRNVIKCDDHESLHRGKALVNILFSWFFIGMMVFGVVCYLVVNKVYGVSKVMEDDEEDLTWEMEDRQRFLHRNRVLPTDLEEL</sequence>
<evidence type="ECO:0000256" key="3">
    <source>
        <dbReference type="ARBA" id="ARBA00022692"/>
    </source>
</evidence>
<evidence type="ECO:0000256" key="2">
    <source>
        <dbReference type="ARBA" id="ARBA00006948"/>
    </source>
</evidence>
<organism evidence="7 8">
    <name type="scientific">Spinacia oleracea</name>
    <name type="common">Spinach</name>
    <dbReference type="NCBI Taxonomy" id="3562"/>
    <lineage>
        <taxon>Eukaryota</taxon>
        <taxon>Viridiplantae</taxon>
        <taxon>Streptophyta</taxon>
        <taxon>Embryophyta</taxon>
        <taxon>Tracheophyta</taxon>
        <taxon>Spermatophyta</taxon>
        <taxon>Magnoliopsida</taxon>
        <taxon>eudicotyledons</taxon>
        <taxon>Gunneridae</taxon>
        <taxon>Pentapetalae</taxon>
        <taxon>Caryophyllales</taxon>
        <taxon>Chenopodiaceae</taxon>
        <taxon>Chenopodioideae</taxon>
        <taxon>Anserineae</taxon>
        <taxon>Spinacia</taxon>
    </lineage>
</organism>
<protein>
    <recommendedName>
        <fullName evidence="9">Transmembrane protein</fullName>
    </recommendedName>
</protein>
<gene>
    <name evidence="8" type="primary">LOC130465536</name>
</gene>
<comment type="similarity">
    <text evidence="2">Belongs to the TMEM45 family.</text>
</comment>
<evidence type="ECO:0000256" key="1">
    <source>
        <dbReference type="ARBA" id="ARBA00004141"/>
    </source>
</evidence>
<keyword evidence="5 6" id="KW-0472">Membrane</keyword>
<feature type="transmembrane region" description="Helical" evidence="6">
    <location>
        <begin position="26"/>
        <end position="45"/>
    </location>
</feature>
<feature type="transmembrane region" description="Helical" evidence="6">
    <location>
        <begin position="57"/>
        <end position="75"/>
    </location>
</feature>
<evidence type="ECO:0000313" key="7">
    <source>
        <dbReference type="Proteomes" id="UP000813463"/>
    </source>
</evidence>
<keyword evidence="7" id="KW-1185">Reference proteome</keyword>
<accession>A0ABM3R3X9</accession>
<evidence type="ECO:0000256" key="4">
    <source>
        <dbReference type="ARBA" id="ARBA00022989"/>
    </source>
</evidence>
<reference evidence="7" key="1">
    <citation type="journal article" date="2021" name="Nat. Commun.">
        <title>Genomic analyses provide insights into spinach domestication and the genetic basis of agronomic traits.</title>
        <authorList>
            <person name="Cai X."/>
            <person name="Sun X."/>
            <person name="Xu C."/>
            <person name="Sun H."/>
            <person name="Wang X."/>
            <person name="Ge C."/>
            <person name="Zhang Z."/>
            <person name="Wang Q."/>
            <person name="Fei Z."/>
            <person name="Jiao C."/>
            <person name="Wang Q."/>
        </authorList>
    </citation>
    <scope>NUCLEOTIDE SEQUENCE [LARGE SCALE GENOMIC DNA]</scope>
    <source>
        <strain evidence="7">cv. Varoflay</strain>
    </source>
</reference>
<keyword evidence="4 6" id="KW-1133">Transmembrane helix</keyword>
<dbReference type="PANTHER" id="PTHR46285">
    <property type="entry name" value="PROTEINASE INHIBITOR I4, SERPIN (DUF716)-RELATED"/>
    <property type="match status" value="1"/>
</dbReference>